<dbReference type="Proteomes" id="UP000823638">
    <property type="component" value="Unassembled WGS sequence"/>
</dbReference>
<dbReference type="PANTHER" id="PTHR43527:SF2">
    <property type="entry name" value="4-DIPHOSPHOCYTIDYL-2-C-METHYL-D-ERYTHRITOL KINASE, CHLOROPLASTIC"/>
    <property type="match status" value="1"/>
</dbReference>
<keyword evidence="5 9" id="KW-0547">Nucleotide-binding</keyword>
<comment type="catalytic activity">
    <reaction evidence="9">
        <text>4-CDP-2-C-methyl-D-erythritol + ATP = 4-CDP-2-C-methyl-D-erythritol 2-phosphate + ADP + H(+)</text>
        <dbReference type="Rhea" id="RHEA:18437"/>
        <dbReference type="ChEBI" id="CHEBI:15378"/>
        <dbReference type="ChEBI" id="CHEBI:30616"/>
        <dbReference type="ChEBI" id="CHEBI:57823"/>
        <dbReference type="ChEBI" id="CHEBI:57919"/>
        <dbReference type="ChEBI" id="CHEBI:456216"/>
        <dbReference type="EC" id="2.7.1.148"/>
    </reaction>
</comment>
<evidence type="ECO:0000313" key="13">
    <source>
        <dbReference type="Proteomes" id="UP000823638"/>
    </source>
</evidence>
<dbReference type="EMBL" id="JADIMM010000080">
    <property type="protein sequence ID" value="MBO8457953.1"/>
    <property type="molecule type" value="Genomic_DNA"/>
</dbReference>
<dbReference type="SUPFAM" id="SSF54211">
    <property type="entry name" value="Ribosomal protein S5 domain 2-like"/>
    <property type="match status" value="1"/>
</dbReference>
<feature type="active site" evidence="9">
    <location>
        <position position="10"/>
    </location>
</feature>
<reference evidence="12" key="2">
    <citation type="journal article" date="2021" name="PeerJ">
        <title>Extensive microbial diversity within the chicken gut microbiome revealed by metagenomics and culture.</title>
        <authorList>
            <person name="Gilroy R."/>
            <person name="Ravi A."/>
            <person name="Getino M."/>
            <person name="Pursley I."/>
            <person name="Horton D.L."/>
            <person name="Alikhan N.F."/>
            <person name="Baker D."/>
            <person name="Gharbi K."/>
            <person name="Hall N."/>
            <person name="Watson M."/>
            <person name="Adriaenssens E.M."/>
            <person name="Foster-Nyarko E."/>
            <person name="Jarju S."/>
            <person name="Secka A."/>
            <person name="Antonio M."/>
            <person name="Oren A."/>
            <person name="Chaudhuri R.R."/>
            <person name="La Ragione R."/>
            <person name="Hildebrand F."/>
            <person name="Pallen M.J."/>
        </authorList>
    </citation>
    <scope>NUCLEOTIDE SEQUENCE</scope>
    <source>
        <strain evidence="12">10532</strain>
    </source>
</reference>
<keyword evidence="4 9" id="KW-0808">Transferase</keyword>
<comment type="similarity">
    <text evidence="1 9">Belongs to the GHMP kinase family. IspE subfamily.</text>
</comment>
<evidence type="ECO:0000256" key="8">
    <source>
        <dbReference type="ARBA" id="ARBA00032554"/>
    </source>
</evidence>
<evidence type="ECO:0000256" key="7">
    <source>
        <dbReference type="ARBA" id="ARBA00022840"/>
    </source>
</evidence>
<dbReference type="InterPro" id="IPR036554">
    <property type="entry name" value="GHMP_kinase_C_sf"/>
</dbReference>
<dbReference type="InterPro" id="IPR020568">
    <property type="entry name" value="Ribosomal_Su5_D2-typ_SF"/>
</dbReference>
<dbReference type="InterPro" id="IPR004424">
    <property type="entry name" value="IspE"/>
</dbReference>
<dbReference type="Gene3D" id="3.30.70.890">
    <property type="entry name" value="GHMP kinase, C-terminal domain"/>
    <property type="match status" value="1"/>
</dbReference>
<dbReference type="PIRSF" id="PIRSF010376">
    <property type="entry name" value="IspE"/>
    <property type="match status" value="1"/>
</dbReference>
<comment type="function">
    <text evidence="9">Catalyzes the phosphorylation of the position 2 hydroxy group of 4-diphosphocytidyl-2C-methyl-D-erythritol.</text>
</comment>
<evidence type="ECO:0000256" key="5">
    <source>
        <dbReference type="ARBA" id="ARBA00022741"/>
    </source>
</evidence>
<feature type="active site" evidence="9">
    <location>
        <position position="134"/>
    </location>
</feature>
<dbReference type="AlphaFoldDB" id="A0A9D9N2P6"/>
<organism evidence="12 13">
    <name type="scientific">Candidatus Gallitreponema excrementavium</name>
    <dbReference type="NCBI Taxonomy" id="2840840"/>
    <lineage>
        <taxon>Bacteria</taxon>
        <taxon>Pseudomonadati</taxon>
        <taxon>Spirochaetota</taxon>
        <taxon>Spirochaetia</taxon>
        <taxon>Spirochaetales</taxon>
        <taxon>Candidatus Gallitreponema</taxon>
    </lineage>
</organism>
<protein>
    <recommendedName>
        <fullName evidence="3 9">4-diphosphocytidyl-2-C-methyl-D-erythritol kinase</fullName>
        <shortName evidence="9">CMK</shortName>
        <ecNumber evidence="2 9">2.7.1.148</ecNumber>
    </recommendedName>
    <alternativeName>
        <fullName evidence="8 9">4-(cytidine-5'-diphospho)-2-C-methyl-D-erythritol kinase</fullName>
    </alternativeName>
</protein>
<feature type="domain" description="GHMP kinase N-terminal" evidence="10">
    <location>
        <begin position="64"/>
        <end position="142"/>
    </location>
</feature>
<feature type="binding site" evidence="9">
    <location>
        <begin position="92"/>
        <end position="102"/>
    </location>
    <ligand>
        <name>ATP</name>
        <dbReference type="ChEBI" id="CHEBI:30616"/>
    </ligand>
</feature>
<reference evidence="12" key="1">
    <citation type="submission" date="2020-10" db="EMBL/GenBank/DDBJ databases">
        <authorList>
            <person name="Gilroy R."/>
        </authorList>
    </citation>
    <scope>NUCLEOTIDE SEQUENCE</scope>
    <source>
        <strain evidence="12">10532</strain>
    </source>
</reference>
<dbReference type="GO" id="GO:0016114">
    <property type="term" value="P:terpenoid biosynthetic process"/>
    <property type="evidence" value="ECO:0007669"/>
    <property type="project" value="UniProtKB-UniRule"/>
</dbReference>
<keyword evidence="7 9" id="KW-0067">ATP-binding</keyword>
<dbReference type="EC" id="2.7.1.148" evidence="2 9"/>
<accession>A0A9D9N2P6</accession>
<dbReference type="InterPro" id="IPR014721">
    <property type="entry name" value="Ribsml_uS5_D2-typ_fold_subgr"/>
</dbReference>
<dbReference type="Pfam" id="PF08544">
    <property type="entry name" value="GHMP_kinases_C"/>
    <property type="match status" value="1"/>
</dbReference>
<evidence type="ECO:0000259" key="10">
    <source>
        <dbReference type="Pfam" id="PF00288"/>
    </source>
</evidence>
<dbReference type="PANTHER" id="PTHR43527">
    <property type="entry name" value="4-DIPHOSPHOCYTIDYL-2-C-METHYL-D-ERYTHRITOL KINASE, CHLOROPLASTIC"/>
    <property type="match status" value="1"/>
</dbReference>
<evidence type="ECO:0000256" key="4">
    <source>
        <dbReference type="ARBA" id="ARBA00022679"/>
    </source>
</evidence>
<evidence type="ECO:0000259" key="11">
    <source>
        <dbReference type="Pfam" id="PF08544"/>
    </source>
</evidence>
<dbReference type="GO" id="GO:0019288">
    <property type="term" value="P:isopentenyl diphosphate biosynthetic process, methylerythritol 4-phosphate pathway"/>
    <property type="evidence" value="ECO:0007669"/>
    <property type="project" value="UniProtKB-UniRule"/>
</dbReference>
<evidence type="ECO:0000256" key="9">
    <source>
        <dbReference type="HAMAP-Rule" id="MF_00061"/>
    </source>
</evidence>
<evidence type="ECO:0000313" key="12">
    <source>
        <dbReference type="EMBL" id="MBO8457953.1"/>
    </source>
</evidence>
<name>A0A9D9N2P6_9SPIR</name>
<dbReference type="Pfam" id="PF00288">
    <property type="entry name" value="GHMP_kinases_N"/>
    <property type="match status" value="1"/>
</dbReference>
<evidence type="ECO:0000256" key="3">
    <source>
        <dbReference type="ARBA" id="ARBA00017473"/>
    </source>
</evidence>
<feature type="domain" description="GHMP kinase C-terminal" evidence="11">
    <location>
        <begin position="218"/>
        <end position="270"/>
    </location>
</feature>
<dbReference type="InterPro" id="IPR013750">
    <property type="entry name" value="GHMP_kinase_C_dom"/>
</dbReference>
<keyword evidence="9" id="KW-0414">Isoprene biosynthesis</keyword>
<proteinExistence type="inferred from homology"/>
<dbReference type="GO" id="GO:0050515">
    <property type="term" value="F:4-(cytidine 5'-diphospho)-2-C-methyl-D-erythritol kinase activity"/>
    <property type="evidence" value="ECO:0007669"/>
    <property type="project" value="UniProtKB-UniRule"/>
</dbReference>
<evidence type="ECO:0000256" key="2">
    <source>
        <dbReference type="ARBA" id="ARBA00012052"/>
    </source>
</evidence>
<keyword evidence="6 9" id="KW-0418">Kinase</keyword>
<dbReference type="SUPFAM" id="SSF55060">
    <property type="entry name" value="GHMP Kinase, C-terminal domain"/>
    <property type="match status" value="1"/>
</dbReference>
<evidence type="ECO:0000256" key="6">
    <source>
        <dbReference type="ARBA" id="ARBA00022777"/>
    </source>
</evidence>
<dbReference type="NCBIfam" id="TIGR00154">
    <property type="entry name" value="ispE"/>
    <property type="match status" value="1"/>
</dbReference>
<dbReference type="GO" id="GO:0005524">
    <property type="term" value="F:ATP binding"/>
    <property type="evidence" value="ECO:0007669"/>
    <property type="project" value="UniProtKB-UniRule"/>
</dbReference>
<comment type="caution">
    <text evidence="12">The sequence shown here is derived from an EMBL/GenBank/DDBJ whole genome shotgun (WGS) entry which is preliminary data.</text>
</comment>
<dbReference type="Gene3D" id="3.30.230.10">
    <property type="match status" value="1"/>
</dbReference>
<dbReference type="InterPro" id="IPR006204">
    <property type="entry name" value="GHMP_kinase_N_dom"/>
</dbReference>
<sequence length="293" mass="31633">MKIYSPAPAKVNIHLSILGRRKDGFHNLSSLFQAVSLFDELFVETVSGGGCTVVCREAELPEENTLTCAYREFSRVTGFDGGIRVVLKKNIPAGAGLGGGSSDGAALLRILNHVSGGMLSGPELEALAGCVGSDVPFFVRGGAGVVSGRGEIIEPLFLSGGERPLFFVLIWPEVFSSTPEAYRLFDSELDPEVKEYGRQDFEKYYSLDPVRWPFFNSFEPLISDRFPAVKAALEGLRASGAGFVSMSGSGSSVFGVFTEEASCRNAFKTLAENWRFCYAIKSLSGNPPVEILK</sequence>
<comment type="pathway">
    <text evidence="9">Isoprenoid biosynthesis; isopentenyl diphosphate biosynthesis via DXP pathway; isopentenyl diphosphate from 1-deoxy-D-xylulose 5-phosphate: step 3/6.</text>
</comment>
<evidence type="ECO:0000256" key="1">
    <source>
        <dbReference type="ARBA" id="ARBA00009684"/>
    </source>
</evidence>
<dbReference type="HAMAP" id="MF_00061">
    <property type="entry name" value="IspE"/>
    <property type="match status" value="1"/>
</dbReference>
<gene>
    <name evidence="9 12" type="primary">ispE</name>
    <name evidence="12" type="ORF">IAA81_06970</name>
</gene>